<dbReference type="eggNOG" id="ENOG5033R1Q">
    <property type="taxonomic scope" value="Bacteria"/>
</dbReference>
<dbReference type="EMBL" id="CM001403">
    <property type="protein sequence ID" value="EHQ30811.1"/>
    <property type="molecule type" value="Genomic_DNA"/>
</dbReference>
<proteinExistence type="predicted"/>
<reference evidence="2" key="1">
    <citation type="submission" date="2011-09" db="EMBL/GenBank/DDBJ databases">
        <title>The permanent draft genome of Mucilaginibacter paludis DSM 18603.</title>
        <authorList>
            <consortium name="US DOE Joint Genome Institute (JGI-PGF)"/>
            <person name="Lucas S."/>
            <person name="Han J."/>
            <person name="Lapidus A."/>
            <person name="Bruce D."/>
            <person name="Goodwin L."/>
            <person name="Pitluck S."/>
            <person name="Peters L."/>
            <person name="Kyrpides N."/>
            <person name="Mavromatis K."/>
            <person name="Ivanova N."/>
            <person name="Mikhailova N."/>
            <person name="Held B."/>
            <person name="Detter J.C."/>
            <person name="Tapia R."/>
            <person name="Han C."/>
            <person name="Land M."/>
            <person name="Hauser L."/>
            <person name="Markowitz V."/>
            <person name="Cheng J.-F."/>
            <person name="Hugenholtz P."/>
            <person name="Woyke T."/>
            <person name="Wu D."/>
            <person name="Tindall B."/>
            <person name="Brambilla E."/>
            <person name="Klenk H.-P."/>
            <person name="Eisen J.A."/>
        </authorList>
    </citation>
    <scope>NUCLEOTIDE SEQUENCE [LARGE SCALE GENOMIC DNA]</scope>
    <source>
        <strain evidence="2">DSM 18603</strain>
    </source>
</reference>
<dbReference type="RefSeq" id="WP_008512800.1">
    <property type="nucleotide sequence ID" value="NZ_CM001403.1"/>
</dbReference>
<gene>
    <name evidence="2" type="ORF">Mucpa_6762</name>
</gene>
<dbReference type="PROSITE" id="PS51257">
    <property type="entry name" value="PROKAR_LIPOPROTEIN"/>
    <property type="match status" value="1"/>
</dbReference>
<keyword evidence="3" id="KW-1185">Reference proteome</keyword>
<feature type="transmembrane region" description="Helical" evidence="1">
    <location>
        <begin position="6"/>
        <end position="23"/>
    </location>
</feature>
<dbReference type="HOGENOM" id="CLU_896640_0_0_10"/>
<accession>H1YEQ1</accession>
<name>H1YEQ1_9SPHI</name>
<dbReference type="Proteomes" id="UP000002774">
    <property type="component" value="Chromosome"/>
</dbReference>
<evidence type="ECO:0000256" key="1">
    <source>
        <dbReference type="SAM" id="Phobius"/>
    </source>
</evidence>
<protein>
    <submittedName>
        <fullName evidence="2">Uncharacterized protein</fullName>
    </submittedName>
</protein>
<dbReference type="STRING" id="714943.Mucpa_6762"/>
<evidence type="ECO:0000313" key="3">
    <source>
        <dbReference type="Proteomes" id="UP000002774"/>
    </source>
</evidence>
<organism evidence="2 3">
    <name type="scientific">Mucilaginibacter paludis DSM 18603</name>
    <dbReference type="NCBI Taxonomy" id="714943"/>
    <lineage>
        <taxon>Bacteria</taxon>
        <taxon>Pseudomonadati</taxon>
        <taxon>Bacteroidota</taxon>
        <taxon>Sphingobacteriia</taxon>
        <taxon>Sphingobacteriales</taxon>
        <taxon>Sphingobacteriaceae</taxon>
        <taxon>Mucilaginibacter</taxon>
    </lineage>
</organism>
<sequence length="310" mass="33441">MKRESIIYYIALLMVLVIASSCVKVEPKFNSNNLTVTFNNAGSNYVIGNKTVNGKDSLNFSYSGTCTTPITYVTLTKNDTEVGRDSIKTGDRMSFTNLVKKLVADTIPGSYIYRVVARDKSNIYLGSSNNIIITVNSDMTFITNNRVSVPDTTAKTNKAYFNIATQTAYSYSDITAGNNSNVIDFGYFWDPTIASGTTVKGHTIYNLNLSPIPSAITMYNTSTFTKNATQFKVVTSPITWTSLNSGATLKALGATTFKTASANSVTGLAAGSVFLFKTAAGKYGAINVTYVSAASAYATTYMNFDLKIAN</sequence>
<keyword evidence="1" id="KW-0472">Membrane</keyword>
<keyword evidence="1" id="KW-1133">Transmembrane helix</keyword>
<evidence type="ECO:0000313" key="2">
    <source>
        <dbReference type="EMBL" id="EHQ30811.1"/>
    </source>
</evidence>
<dbReference type="AlphaFoldDB" id="H1YEQ1"/>
<keyword evidence="1" id="KW-0812">Transmembrane</keyword>